<keyword evidence="1" id="KW-0378">Hydrolase</keyword>
<dbReference type="SUPFAM" id="SSF143011">
    <property type="entry name" value="RelE-like"/>
    <property type="match status" value="1"/>
</dbReference>
<reference evidence="1 2" key="1">
    <citation type="submission" date="2018-07" db="EMBL/GenBank/DDBJ databases">
        <title>Genomic Encyclopedia of Type Strains, Phase III (KMG-III): the genomes of soil and plant-associated and newly described type strains.</title>
        <authorList>
            <person name="Whitman W."/>
        </authorList>
    </citation>
    <scope>NUCLEOTIDE SEQUENCE [LARGE SCALE GENOMIC DNA]</scope>
    <source>
        <strain evidence="1 2">CECT 7287</strain>
    </source>
</reference>
<organism evidence="1 2">
    <name type="scientific">Cohnella phaseoli</name>
    <dbReference type="NCBI Taxonomy" id="456490"/>
    <lineage>
        <taxon>Bacteria</taxon>
        <taxon>Bacillati</taxon>
        <taxon>Bacillota</taxon>
        <taxon>Bacilli</taxon>
        <taxon>Bacillales</taxon>
        <taxon>Paenibacillaceae</taxon>
        <taxon>Cohnella</taxon>
    </lineage>
</organism>
<proteinExistence type="predicted"/>
<dbReference type="GO" id="GO:0004519">
    <property type="term" value="F:endonuclease activity"/>
    <property type="evidence" value="ECO:0007669"/>
    <property type="project" value="UniProtKB-KW"/>
</dbReference>
<dbReference type="Gene3D" id="3.30.2310.20">
    <property type="entry name" value="RelE-like"/>
    <property type="match status" value="1"/>
</dbReference>
<keyword evidence="1" id="KW-0255">Endonuclease</keyword>
<sequence length="100" mass="11820">MYSVRFSSKRVEKEVKCLEKKDRVIAEAVFEELMKEPRPAKYQYEQLLCNSVVKKLKAGRVRIFYMINENLKEIVVGRVCYRTSNTYQCEPSSWFRGVVA</sequence>
<dbReference type="EMBL" id="QRDZ01000013">
    <property type="protein sequence ID" value="RED75968.1"/>
    <property type="molecule type" value="Genomic_DNA"/>
</dbReference>
<dbReference type="OrthoDB" id="2896500at2"/>
<comment type="caution">
    <text evidence="1">The sequence shown here is derived from an EMBL/GenBank/DDBJ whole genome shotgun (WGS) entry which is preliminary data.</text>
</comment>
<dbReference type="Proteomes" id="UP000256977">
    <property type="component" value="Unassembled WGS sequence"/>
</dbReference>
<dbReference type="AlphaFoldDB" id="A0A3D9JPN4"/>
<evidence type="ECO:0000313" key="1">
    <source>
        <dbReference type="EMBL" id="RED75968.1"/>
    </source>
</evidence>
<name>A0A3D9JPN4_9BACL</name>
<dbReference type="RefSeq" id="WP_116061779.1">
    <property type="nucleotide sequence ID" value="NZ_QRDZ01000013.1"/>
</dbReference>
<protein>
    <submittedName>
        <fullName evidence="1">mRNA-degrading endonuclease RelE of RelBE toxin-antitoxin system</fullName>
    </submittedName>
</protein>
<gene>
    <name evidence="1" type="ORF">DFP98_11328</name>
</gene>
<accession>A0A3D9JPN4</accession>
<dbReference type="InterPro" id="IPR035093">
    <property type="entry name" value="RelE/ParE_toxin_dom_sf"/>
</dbReference>
<keyword evidence="1" id="KW-0540">Nuclease</keyword>
<keyword evidence="2" id="KW-1185">Reference proteome</keyword>
<evidence type="ECO:0000313" key="2">
    <source>
        <dbReference type="Proteomes" id="UP000256977"/>
    </source>
</evidence>